<dbReference type="GO" id="GO:0008422">
    <property type="term" value="F:beta-glucosidase activity"/>
    <property type="evidence" value="ECO:0007669"/>
    <property type="project" value="TreeGrafter"/>
</dbReference>
<dbReference type="SUPFAM" id="SSF51445">
    <property type="entry name" value="(Trans)glycosidases"/>
    <property type="match status" value="1"/>
</dbReference>
<protein>
    <recommendedName>
        <fullName evidence="7">Beta-glucosidase</fullName>
    </recommendedName>
</protein>
<sequence>MVKKELFLGNEGADSGAKEVSRSDFPPNFFFGVATSAYQIEGACKEGGRGASIWDSFSHTEGKTVDGSTGDIAVDHYHRYKVSVISYF</sequence>
<comment type="caution">
    <text evidence="5">The sequence shown here is derived from an EMBL/GenBank/DDBJ whole genome shotgun (WGS) entry which is preliminary data.</text>
</comment>
<feature type="region of interest" description="Disordered" evidence="4">
    <location>
        <begin position="1"/>
        <end position="20"/>
    </location>
</feature>
<proteinExistence type="inferred from homology"/>
<reference evidence="5 6" key="1">
    <citation type="journal article" date="2021" name="Commun. Biol.">
        <title>The genome of Shorea leprosula (Dipterocarpaceae) highlights the ecological relevance of drought in aseasonal tropical rainforests.</title>
        <authorList>
            <person name="Ng K.K.S."/>
            <person name="Kobayashi M.J."/>
            <person name="Fawcett J.A."/>
            <person name="Hatakeyama M."/>
            <person name="Paape T."/>
            <person name="Ng C.H."/>
            <person name="Ang C.C."/>
            <person name="Tnah L.H."/>
            <person name="Lee C.T."/>
            <person name="Nishiyama T."/>
            <person name="Sese J."/>
            <person name="O'Brien M.J."/>
            <person name="Copetti D."/>
            <person name="Mohd Noor M.I."/>
            <person name="Ong R.C."/>
            <person name="Putra M."/>
            <person name="Sireger I.Z."/>
            <person name="Indrioko S."/>
            <person name="Kosugi Y."/>
            <person name="Izuno A."/>
            <person name="Isagi Y."/>
            <person name="Lee S.L."/>
            <person name="Shimizu K.K."/>
        </authorList>
    </citation>
    <scope>NUCLEOTIDE SEQUENCE [LARGE SCALE GENOMIC DNA]</scope>
    <source>
        <strain evidence="5">214</strain>
    </source>
</reference>
<dbReference type="EMBL" id="BPVZ01000215">
    <property type="protein sequence ID" value="GKV46762.1"/>
    <property type="molecule type" value="Genomic_DNA"/>
</dbReference>
<organism evidence="5 6">
    <name type="scientific">Rubroshorea leprosula</name>
    <dbReference type="NCBI Taxonomy" id="152421"/>
    <lineage>
        <taxon>Eukaryota</taxon>
        <taxon>Viridiplantae</taxon>
        <taxon>Streptophyta</taxon>
        <taxon>Embryophyta</taxon>
        <taxon>Tracheophyta</taxon>
        <taxon>Spermatophyta</taxon>
        <taxon>Magnoliopsida</taxon>
        <taxon>eudicotyledons</taxon>
        <taxon>Gunneridae</taxon>
        <taxon>Pentapetalae</taxon>
        <taxon>rosids</taxon>
        <taxon>malvids</taxon>
        <taxon>Malvales</taxon>
        <taxon>Dipterocarpaceae</taxon>
        <taxon>Rubroshorea</taxon>
    </lineage>
</organism>
<dbReference type="InterPro" id="IPR033132">
    <property type="entry name" value="GH_1_N_CS"/>
</dbReference>
<name>A0AAV5MDT7_9ROSI</name>
<evidence type="ECO:0000313" key="6">
    <source>
        <dbReference type="Proteomes" id="UP001054252"/>
    </source>
</evidence>
<evidence type="ECO:0000256" key="3">
    <source>
        <dbReference type="RuleBase" id="RU003690"/>
    </source>
</evidence>
<keyword evidence="6" id="KW-1185">Reference proteome</keyword>
<evidence type="ECO:0000256" key="2">
    <source>
        <dbReference type="ARBA" id="ARBA00022801"/>
    </source>
</evidence>
<accession>A0AAV5MDT7</accession>
<dbReference type="Gene3D" id="3.20.20.80">
    <property type="entry name" value="Glycosidases"/>
    <property type="match status" value="1"/>
</dbReference>
<dbReference type="PANTHER" id="PTHR10353">
    <property type="entry name" value="GLYCOSYL HYDROLASE"/>
    <property type="match status" value="1"/>
</dbReference>
<evidence type="ECO:0000313" key="5">
    <source>
        <dbReference type="EMBL" id="GKV46762.1"/>
    </source>
</evidence>
<evidence type="ECO:0008006" key="7">
    <source>
        <dbReference type="Google" id="ProtNLM"/>
    </source>
</evidence>
<dbReference type="Proteomes" id="UP001054252">
    <property type="component" value="Unassembled WGS sequence"/>
</dbReference>
<dbReference type="AlphaFoldDB" id="A0AAV5MDT7"/>
<dbReference type="InterPro" id="IPR017853">
    <property type="entry name" value="GH"/>
</dbReference>
<dbReference type="PROSITE" id="PS00653">
    <property type="entry name" value="GLYCOSYL_HYDROL_F1_2"/>
    <property type="match status" value="1"/>
</dbReference>
<keyword evidence="2" id="KW-0378">Hydrolase</keyword>
<gene>
    <name evidence="5" type="ORF">SLEP1_g53733</name>
</gene>
<dbReference type="Pfam" id="PF00232">
    <property type="entry name" value="Glyco_hydro_1"/>
    <property type="match status" value="1"/>
</dbReference>
<evidence type="ECO:0000256" key="1">
    <source>
        <dbReference type="ARBA" id="ARBA00010838"/>
    </source>
</evidence>
<dbReference type="InterPro" id="IPR001360">
    <property type="entry name" value="Glyco_hydro_1"/>
</dbReference>
<dbReference type="PANTHER" id="PTHR10353:SF310">
    <property type="entry name" value="BETA-GLUCOSIDASE 42"/>
    <property type="match status" value="1"/>
</dbReference>
<dbReference type="GO" id="GO:0005975">
    <property type="term" value="P:carbohydrate metabolic process"/>
    <property type="evidence" value="ECO:0007669"/>
    <property type="project" value="InterPro"/>
</dbReference>
<evidence type="ECO:0000256" key="4">
    <source>
        <dbReference type="SAM" id="MobiDB-lite"/>
    </source>
</evidence>
<comment type="similarity">
    <text evidence="1 3">Belongs to the glycosyl hydrolase 1 family.</text>
</comment>